<accession>A0A3N0GJS5</accession>
<dbReference type="Pfam" id="PF12900">
    <property type="entry name" value="Pyridox_ox_2"/>
    <property type="match status" value="1"/>
</dbReference>
<dbReference type="Gene3D" id="2.30.110.10">
    <property type="entry name" value="Electron Transport, Fmn-binding Protein, Chain A"/>
    <property type="match status" value="1"/>
</dbReference>
<protein>
    <submittedName>
        <fullName evidence="1">Pyridoxamine 5'-phosphate oxidase family protein</fullName>
    </submittedName>
</protein>
<dbReference type="SUPFAM" id="SSF50475">
    <property type="entry name" value="FMN-binding split barrel"/>
    <property type="match status" value="1"/>
</dbReference>
<evidence type="ECO:0000313" key="1">
    <source>
        <dbReference type="EMBL" id="RNM12661.1"/>
    </source>
</evidence>
<dbReference type="EMBL" id="RJSF01000044">
    <property type="protein sequence ID" value="RNM12661.1"/>
    <property type="molecule type" value="Genomic_DNA"/>
</dbReference>
<name>A0A3N0GJS5_9ACTN</name>
<gene>
    <name evidence="1" type="ORF">EFL26_18825</name>
</gene>
<dbReference type="InterPro" id="IPR012349">
    <property type="entry name" value="Split_barrel_FMN-bd"/>
</dbReference>
<dbReference type="AlphaFoldDB" id="A0A3N0GJS5"/>
<dbReference type="OrthoDB" id="5193072at2"/>
<dbReference type="Proteomes" id="UP000279994">
    <property type="component" value="Unassembled WGS sequence"/>
</dbReference>
<keyword evidence="2" id="KW-1185">Reference proteome</keyword>
<proteinExistence type="predicted"/>
<comment type="caution">
    <text evidence="1">The sequence shown here is derived from an EMBL/GenBank/DDBJ whole genome shotgun (WGS) entry which is preliminary data.</text>
</comment>
<dbReference type="InterPro" id="IPR024747">
    <property type="entry name" value="Pyridox_Oxase-rel"/>
</dbReference>
<reference evidence="1 2" key="1">
    <citation type="submission" date="2018-11" db="EMBL/GenBank/DDBJ databases">
        <authorList>
            <person name="Li F."/>
        </authorList>
    </citation>
    <scope>NUCLEOTIDE SEQUENCE [LARGE SCALE GENOMIC DNA]</scope>
    <source>
        <strain evidence="1 2">Gsoil 818</strain>
    </source>
</reference>
<organism evidence="1 2">
    <name type="scientific">Nocardioides pocheonensis</name>
    <dbReference type="NCBI Taxonomy" id="661485"/>
    <lineage>
        <taxon>Bacteria</taxon>
        <taxon>Bacillati</taxon>
        <taxon>Actinomycetota</taxon>
        <taxon>Actinomycetes</taxon>
        <taxon>Propionibacteriales</taxon>
        <taxon>Nocardioidaceae</taxon>
        <taxon>Nocardioides</taxon>
    </lineage>
</organism>
<dbReference type="RefSeq" id="WP_123224424.1">
    <property type="nucleotide sequence ID" value="NZ_RJSF01000044.1"/>
</dbReference>
<evidence type="ECO:0000313" key="2">
    <source>
        <dbReference type="Proteomes" id="UP000279994"/>
    </source>
</evidence>
<sequence>MNELLELPYEKCEELLRASIVGRVAFSTEEGPQIVPVNYTTVGNAVLFRTTPYSQLGAHAAGSPLAFEIDHIDYEDHKGWSVVAHGVGERVKDTSALEDSTPFWNPKPWAAGARVLYIRLPWKTLTGRRIGVGWTRENELPVRRR</sequence>